<sequence>MPSRGGRNVRRNMGRLVKEARGRVTERAMTEILITAEGYAARLTPIDTANLINSRYRQVTNTLTGTRGIVGYTADYALYVHEASGKLKGQPRSSVQAFGTSDGRQAFASNAGKFWDPRGEPRFLEKGFEEAKPEIRGILRRNYKL</sequence>
<protein>
    <recommendedName>
        <fullName evidence="3">HK97 gp10 family phage protein</fullName>
    </recommendedName>
</protein>
<dbReference type="RefSeq" id="WP_183386621.1">
    <property type="nucleotide sequence ID" value="NZ_JACHXM010000003.1"/>
</dbReference>
<gene>
    <name evidence="1" type="ORF">FHR96_001061</name>
</gene>
<evidence type="ECO:0000313" key="2">
    <source>
        <dbReference type="Proteomes" id="UP000525987"/>
    </source>
</evidence>
<accession>A0A7W5G4K4</accession>
<dbReference type="AlphaFoldDB" id="A0A7W5G4K4"/>
<reference evidence="1 2" key="1">
    <citation type="submission" date="2020-08" db="EMBL/GenBank/DDBJ databases">
        <title>Genomic Encyclopedia of Type Strains, Phase III (KMG-III): the genomes of soil and plant-associated and newly described type strains.</title>
        <authorList>
            <person name="Whitman W."/>
        </authorList>
    </citation>
    <scope>NUCLEOTIDE SEQUENCE [LARGE SCALE GENOMIC DNA]</scope>
    <source>
        <strain evidence="1 2">CECT 5995</strain>
    </source>
</reference>
<dbReference type="Proteomes" id="UP000525987">
    <property type="component" value="Unassembled WGS sequence"/>
</dbReference>
<dbReference type="EMBL" id="JACHXM010000003">
    <property type="protein sequence ID" value="MBB3140209.1"/>
    <property type="molecule type" value="Genomic_DNA"/>
</dbReference>
<proteinExistence type="predicted"/>
<organism evidence="1 2">
    <name type="scientific">Halomonas organivorans</name>
    <dbReference type="NCBI Taxonomy" id="257772"/>
    <lineage>
        <taxon>Bacteria</taxon>
        <taxon>Pseudomonadati</taxon>
        <taxon>Pseudomonadota</taxon>
        <taxon>Gammaproteobacteria</taxon>
        <taxon>Oceanospirillales</taxon>
        <taxon>Halomonadaceae</taxon>
        <taxon>Halomonas</taxon>
    </lineage>
</organism>
<comment type="caution">
    <text evidence="1">The sequence shown here is derived from an EMBL/GenBank/DDBJ whole genome shotgun (WGS) entry which is preliminary data.</text>
</comment>
<keyword evidence="2" id="KW-1185">Reference proteome</keyword>
<name>A0A7W5G4K4_9GAMM</name>
<evidence type="ECO:0008006" key="3">
    <source>
        <dbReference type="Google" id="ProtNLM"/>
    </source>
</evidence>
<evidence type="ECO:0000313" key="1">
    <source>
        <dbReference type="EMBL" id="MBB3140209.1"/>
    </source>
</evidence>